<dbReference type="OrthoDB" id="9815130at2"/>
<dbReference type="InterPro" id="IPR032678">
    <property type="entry name" value="tRNA-synt_1_cat_dom"/>
</dbReference>
<dbReference type="CDD" id="cd00672">
    <property type="entry name" value="CysRS_core"/>
    <property type="match status" value="1"/>
</dbReference>
<dbReference type="HAMAP" id="MF_00041">
    <property type="entry name" value="Cys_tRNA_synth"/>
    <property type="match status" value="1"/>
</dbReference>
<keyword evidence="5 12" id="KW-0436">Ligase</keyword>
<dbReference type="GO" id="GO:0004817">
    <property type="term" value="F:cysteine-tRNA ligase activity"/>
    <property type="evidence" value="ECO:0007669"/>
    <property type="project" value="UniProtKB-UniRule"/>
</dbReference>
<evidence type="ECO:0000256" key="11">
    <source>
        <dbReference type="ARBA" id="ARBA00023146"/>
    </source>
</evidence>
<comment type="subcellular location">
    <subcellularLocation>
        <location evidence="1 12">Cytoplasm</location>
    </subcellularLocation>
</comment>
<evidence type="ECO:0000256" key="5">
    <source>
        <dbReference type="ARBA" id="ARBA00022598"/>
    </source>
</evidence>
<evidence type="ECO:0000256" key="10">
    <source>
        <dbReference type="ARBA" id="ARBA00022917"/>
    </source>
</evidence>
<keyword evidence="4 12" id="KW-0963">Cytoplasm</keyword>
<keyword evidence="9 12" id="KW-0067">ATP-binding</keyword>
<dbReference type="InterPro" id="IPR024909">
    <property type="entry name" value="Cys-tRNA/MSH_ligase"/>
</dbReference>
<keyword evidence="11 12" id="KW-0030">Aminoacyl-tRNA synthetase</keyword>
<dbReference type="GO" id="GO:0005524">
    <property type="term" value="F:ATP binding"/>
    <property type="evidence" value="ECO:0007669"/>
    <property type="project" value="UniProtKB-UniRule"/>
</dbReference>
<dbReference type="STRING" id="1410383.TGUWTKB_5170"/>
<evidence type="ECO:0000256" key="8">
    <source>
        <dbReference type="ARBA" id="ARBA00022833"/>
    </source>
</evidence>
<comment type="catalytic activity">
    <reaction evidence="12">
        <text>tRNA(Cys) + L-cysteine + ATP = L-cysteinyl-tRNA(Cys) + AMP + diphosphate</text>
        <dbReference type="Rhea" id="RHEA:17773"/>
        <dbReference type="Rhea" id="RHEA-COMP:9661"/>
        <dbReference type="Rhea" id="RHEA-COMP:9679"/>
        <dbReference type="ChEBI" id="CHEBI:30616"/>
        <dbReference type="ChEBI" id="CHEBI:33019"/>
        <dbReference type="ChEBI" id="CHEBI:35235"/>
        <dbReference type="ChEBI" id="CHEBI:78442"/>
        <dbReference type="ChEBI" id="CHEBI:78517"/>
        <dbReference type="ChEBI" id="CHEBI:456215"/>
        <dbReference type="EC" id="6.1.1.16"/>
    </reaction>
</comment>
<evidence type="ECO:0000313" key="14">
    <source>
        <dbReference type="EMBL" id="BAP58743.1"/>
    </source>
</evidence>
<keyword evidence="7 12" id="KW-0547">Nucleotide-binding</keyword>
<protein>
    <recommendedName>
        <fullName evidence="12">Cysteine--tRNA ligase</fullName>
        <ecNumber evidence="12">6.1.1.16</ecNumber>
    </recommendedName>
    <alternativeName>
        <fullName evidence="12">Cysteinyl-tRNA synthetase</fullName>
        <shortName evidence="12">CysRS</shortName>
    </alternativeName>
</protein>
<dbReference type="Gene3D" id="1.20.120.1910">
    <property type="entry name" value="Cysteine-tRNA ligase, C-terminal anti-codon recognition domain"/>
    <property type="match status" value="1"/>
</dbReference>
<dbReference type="RefSeq" id="WP_041063308.1">
    <property type="nucleotide sequence ID" value="NZ_AP014521.1"/>
</dbReference>
<feature type="binding site" evidence="12">
    <location>
        <position position="270"/>
    </location>
    <ligand>
        <name>ATP</name>
        <dbReference type="ChEBI" id="CHEBI:30616"/>
    </ligand>
</feature>
<dbReference type="KEGG" id="sbw:TGUWTKB_5170"/>
<dbReference type="Pfam" id="PF09190">
    <property type="entry name" value="DALR_2"/>
    <property type="match status" value="1"/>
</dbReference>
<dbReference type="NCBIfam" id="TIGR00435">
    <property type="entry name" value="cysS"/>
    <property type="match status" value="1"/>
</dbReference>
<dbReference type="EC" id="6.1.1.16" evidence="12"/>
<dbReference type="AlphaFoldDB" id="A0A090AJV6"/>
<evidence type="ECO:0000256" key="7">
    <source>
        <dbReference type="ARBA" id="ARBA00022741"/>
    </source>
</evidence>
<evidence type="ECO:0000256" key="6">
    <source>
        <dbReference type="ARBA" id="ARBA00022723"/>
    </source>
</evidence>
<dbReference type="Proteomes" id="UP000031627">
    <property type="component" value="Chromosome"/>
</dbReference>
<dbReference type="Gene3D" id="3.40.50.620">
    <property type="entry name" value="HUPs"/>
    <property type="match status" value="1"/>
</dbReference>
<name>A0A090AJV6_9ENTR</name>
<feature type="short sequence motif" description="'KMSKS' region" evidence="12">
    <location>
        <begin position="267"/>
        <end position="271"/>
    </location>
</feature>
<evidence type="ECO:0000256" key="12">
    <source>
        <dbReference type="HAMAP-Rule" id="MF_00041"/>
    </source>
</evidence>
<keyword evidence="10 12" id="KW-0648">Protein biosynthesis</keyword>
<dbReference type="GO" id="GO:0006423">
    <property type="term" value="P:cysteinyl-tRNA aminoacylation"/>
    <property type="evidence" value="ECO:0007669"/>
    <property type="project" value="UniProtKB-UniRule"/>
</dbReference>
<keyword evidence="8 12" id="KW-0862">Zinc</keyword>
<feature type="binding site" evidence="12">
    <location>
        <position position="238"/>
    </location>
    <ligand>
        <name>Zn(2+)</name>
        <dbReference type="ChEBI" id="CHEBI:29105"/>
    </ligand>
</feature>
<feature type="short sequence motif" description="'HIGH' region" evidence="12">
    <location>
        <begin position="30"/>
        <end position="40"/>
    </location>
</feature>
<evidence type="ECO:0000256" key="2">
    <source>
        <dbReference type="ARBA" id="ARBA00005594"/>
    </source>
</evidence>
<evidence type="ECO:0000256" key="4">
    <source>
        <dbReference type="ARBA" id="ARBA00022490"/>
    </source>
</evidence>
<organism evidence="14 15">
    <name type="scientific">Candidatus Tachikawaea gelatinosa</name>
    <dbReference type="NCBI Taxonomy" id="1410383"/>
    <lineage>
        <taxon>Bacteria</taxon>
        <taxon>Pseudomonadati</taxon>
        <taxon>Pseudomonadota</taxon>
        <taxon>Gammaproteobacteria</taxon>
        <taxon>Enterobacterales</taxon>
        <taxon>Enterobacteriaceae</taxon>
        <taxon>Candidatus Tachikawaea</taxon>
    </lineage>
</organism>
<dbReference type="CDD" id="cd07963">
    <property type="entry name" value="Anticodon_Ia_Cys"/>
    <property type="match status" value="1"/>
</dbReference>
<dbReference type="InterPro" id="IPR009080">
    <property type="entry name" value="tRNAsynth_Ia_anticodon-bd"/>
</dbReference>
<dbReference type="SUPFAM" id="SSF52374">
    <property type="entry name" value="Nucleotidylyl transferase"/>
    <property type="match status" value="1"/>
</dbReference>
<accession>A0A090AJV6</accession>
<comment type="similarity">
    <text evidence="2 12">Belongs to the class-I aminoacyl-tRNA synthetase family.</text>
</comment>
<dbReference type="InterPro" id="IPR015803">
    <property type="entry name" value="Cys-tRNA-ligase"/>
</dbReference>
<keyword evidence="15" id="KW-1185">Reference proteome</keyword>
<dbReference type="PANTHER" id="PTHR10890:SF3">
    <property type="entry name" value="CYSTEINE--TRNA LIGASE, CYTOPLASMIC"/>
    <property type="match status" value="1"/>
</dbReference>
<evidence type="ECO:0000259" key="13">
    <source>
        <dbReference type="SMART" id="SM00840"/>
    </source>
</evidence>
<reference evidence="15" key="1">
    <citation type="submission" date="2013-11" db="EMBL/GenBank/DDBJ databases">
        <title>Symbiont-containing voluminous jelly as an extraordinary maternal gift for overwintering insect nymphs.</title>
        <authorList>
            <person name="Kaiwa N."/>
            <person name="Hosokawa T."/>
            <person name="Nikoh N."/>
            <person name="Meng X.Y."/>
            <person name="Tanahashi M."/>
            <person name="Moriyama M."/>
            <person name="Maeda T."/>
            <person name="Yamaguchi K."/>
            <person name="Shigenobu S."/>
            <person name="Ito M."/>
            <person name="Fukatsu T."/>
        </authorList>
    </citation>
    <scope>NUCLEOTIDE SEQUENCE [LARGE SCALE GENOMIC DNA]</scope>
    <source>
        <strain evidence="15">UwTKB</strain>
    </source>
</reference>
<feature type="binding site" evidence="12">
    <location>
        <position position="28"/>
    </location>
    <ligand>
        <name>Zn(2+)</name>
        <dbReference type="ChEBI" id="CHEBI:29105"/>
    </ligand>
</feature>
<sequence>MLKIYNTLHRKKEIFKPINPKKINIYICGVTPYDFCHIGHGRTFIIFDMIIRYFKHIGYEVNYIRNITDIDDKIINQAILNKKTIFTLTNDMIKAMNKDFKLLNLILPNFEPKVTECITEIINFIKKLIKKNHAYIAKNGDVMFNIKTYKNYGCLSHQKINYLKLNTRINVSSKVNCEDFVLWKYDASNQTFNFKSPWGYGRPGWHIECSAMSYKYFGKKFDIHGGGSDLIFPHHENEIAQSVCAYDSESYPNYWIHSGMVMLNSVKMSKSLGNVFILKNILKKYDSETIRYFALSSHYRKPINCTLKSFDQAESALRHLYKALNNTHEIEDNTNYTKEYDISFCNAMNNDFNTPKAYSILFKIAQKINFYKKNRKDKIVNLLATKLRKLGNILGLLNNDSSYFLNKKTPTISTIELDQINELIIIRNNARKEKNWILADKIRERLKKMDILIEDTLKGSFFKKKHK</sequence>
<feature type="binding site" evidence="12">
    <location>
        <position position="209"/>
    </location>
    <ligand>
        <name>Zn(2+)</name>
        <dbReference type="ChEBI" id="CHEBI:29105"/>
    </ligand>
</feature>
<comment type="cofactor">
    <cofactor evidence="12">
        <name>Zn(2+)</name>
        <dbReference type="ChEBI" id="CHEBI:29105"/>
    </cofactor>
    <text evidence="12">Binds 1 zinc ion per subunit.</text>
</comment>
<feature type="domain" description="Cysteinyl-tRNA synthetase class Ia DALR" evidence="13">
    <location>
        <begin position="343"/>
        <end position="405"/>
    </location>
</feature>
<feature type="binding site" evidence="12">
    <location>
        <position position="234"/>
    </location>
    <ligand>
        <name>Zn(2+)</name>
        <dbReference type="ChEBI" id="CHEBI:29105"/>
    </ligand>
</feature>
<evidence type="ECO:0000256" key="9">
    <source>
        <dbReference type="ARBA" id="ARBA00022840"/>
    </source>
</evidence>
<dbReference type="GO" id="GO:0008270">
    <property type="term" value="F:zinc ion binding"/>
    <property type="evidence" value="ECO:0007669"/>
    <property type="project" value="UniProtKB-UniRule"/>
</dbReference>
<dbReference type="EMBL" id="AP014521">
    <property type="protein sequence ID" value="BAP58743.1"/>
    <property type="molecule type" value="Genomic_DNA"/>
</dbReference>
<evidence type="ECO:0000313" key="15">
    <source>
        <dbReference type="Proteomes" id="UP000031627"/>
    </source>
</evidence>
<dbReference type="GO" id="GO:0005829">
    <property type="term" value="C:cytosol"/>
    <property type="evidence" value="ECO:0007669"/>
    <property type="project" value="TreeGrafter"/>
</dbReference>
<dbReference type="SUPFAM" id="SSF47323">
    <property type="entry name" value="Anticodon-binding domain of a subclass of class I aminoacyl-tRNA synthetases"/>
    <property type="match status" value="1"/>
</dbReference>
<proteinExistence type="inferred from homology"/>
<dbReference type="Pfam" id="PF01406">
    <property type="entry name" value="tRNA-synt_1e"/>
    <property type="match status" value="1"/>
</dbReference>
<gene>
    <name evidence="12 14" type="primary">cysS</name>
    <name evidence="14" type="ORF">TGUWTKB_5170</name>
</gene>
<comment type="subunit">
    <text evidence="3 12">Monomer.</text>
</comment>
<evidence type="ECO:0000256" key="1">
    <source>
        <dbReference type="ARBA" id="ARBA00004496"/>
    </source>
</evidence>
<evidence type="ECO:0000256" key="3">
    <source>
        <dbReference type="ARBA" id="ARBA00011245"/>
    </source>
</evidence>
<dbReference type="InterPro" id="IPR015273">
    <property type="entry name" value="Cys-tRNA-synt_Ia_DALR"/>
</dbReference>
<reference evidence="14 15" key="2">
    <citation type="journal article" date="2014" name="Curr. Biol.">
        <title>Symbiont-Supplemented Maternal Investment Underpinning Host's Ecological Adaptation.</title>
        <authorList>
            <person name="Kaiwa N."/>
            <person name="Hosokawa T."/>
            <person name="Nikoh N."/>
            <person name="Tanahashi M."/>
            <person name="Moriyama M."/>
            <person name="Meng X.Y."/>
            <person name="Maeda T."/>
            <person name="Yamaguchi K."/>
            <person name="Shigenobu S."/>
            <person name="Ito M."/>
            <person name="Fukatsu T."/>
        </authorList>
    </citation>
    <scope>NUCLEOTIDE SEQUENCE [LARGE SCALE GENOMIC DNA]</scope>
    <source>
        <strain evidence="14 15">UwTKB</strain>
    </source>
</reference>
<keyword evidence="6 12" id="KW-0479">Metal-binding</keyword>
<dbReference type="HOGENOM" id="CLU_013528_0_1_6"/>
<dbReference type="PRINTS" id="PR00983">
    <property type="entry name" value="TRNASYNTHCYS"/>
</dbReference>
<dbReference type="SMART" id="SM00840">
    <property type="entry name" value="DALR_2"/>
    <property type="match status" value="1"/>
</dbReference>
<dbReference type="InterPro" id="IPR014729">
    <property type="entry name" value="Rossmann-like_a/b/a_fold"/>
</dbReference>
<dbReference type="PANTHER" id="PTHR10890">
    <property type="entry name" value="CYSTEINYL-TRNA SYNTHETASE"/>
    <property type="match status" value="1"/>
</dbReference>